<keyword evidence="1" id="KW-1133">Transmembrane helix</keyword>
<accession>A0A4R3JUJ5</accession>
<dbReference type="RefSeq" id="WP_126461298.1">
    <property type="nucleotide sequence ID" value="NZ_AP018721.1"/>
</dbReference>
<protein>
    <submittedName>
        <fullName evidence="2">HEAT repeat protein</fullName>
    </submittedName>
</protein>
<keyword evidence="3" id="KW-1185">Reference proteome</keyword>
<dbReference type="AlphaFoldDB" id="A0A4R3JUJ5"/>
<proteinExistence type="predicted"/>
<name>A0A4R3JUJ5_9PROT</name>
<keyword evidence="1" id="KW-0812">Transmembrane</keyword>
<evidence type="ECO:0000313" key="2">
    <source>
        <dbReference type="EMBL" id="TCS71499.1"/>
    </source>
</evidence>
<evidence type="ECO:0000256" key="1">
    <source>
        <dbReference type="SAM" id="Phobius"/>
    </source>
</evidence>
<dbReference type="InterPro" id="IPR011989">
    <property type="entry name" value="ARM-like"/>
</dbReference>
<sequence length="351" mass="39569">MGSVAHSDLLLKLALWGGSAAMLLTILLVVQIMLTRLHLILSQRREQQFSEIWRPIMAQALFTLPDRPPAVPFASVRQFLHLWIHIMELLRGEGTRNLTDLALACGIDQAARKLTRKSSVTDRVLGLLALAHMAQEQDWELMLEQLTDENPLLSQIAARGLTHIRPQEAIPLILPQLVRRRDWAPIRIANILEEAGPDLVTAPFIEFAMRLPSEQIPHILPFLYTVYETELEPLLYYWLETEHNPQTLIGCLKAVQDPLAVPAVRSLTSYPDWVVRVQAAAALGRIGMKEDKAVLTGMLSDREWWVRYRAAQALLGLPGMDIAALRRLQATLTDHFARDILEHVIAEQGAT</sequence>
<gene>
    <name evidence="2" type="ORF">EDC61_10945</name>
</gene>
<feature type="transmembrane region" description="Helical" evidence="1">
    <location>
        <begin position="13"/>
        <end position="34"/>
    </location>
</feature>
<reference evidence="2 3" key="1">
    <citation type="submission" date="2019-03" db="EMBL/GenBank/DDBJ databases">
        <title>Genomic Encyclopedia of Type Strains, Phase IV (KMG-IV): sequencing the most valuable type-strain genomes for metagenomic binning, comparative biology and taxonomic classification.</title>
        <authorList>
            <person name="Goeker M."/>
        </authorList>
    </citation>
    <scope>NUCLEOTIDE SEQUENCE [LARGE SCALE GENOMIC DNA]</scope>
    <source>
        <strain evidence="2 3">DSM 103923</strain>
    </source>
</reference>
<dbReference type="InterPro" id="IPR016024">
    <property type="entry name" value="ARM-type_fold"/>
</dbReference>
<dbReference type="EMBL" id="SLZY01000009">
    <property type="protein sequence ID" value="TCS71499.1"/>
    <property type="molecule type" value="Genomic_DNA"/>
</dbReference>
<evidence type="ECO:0000313" key="3">
    <source>
        <dbReference type="Proteomes" id="UP000295135"/>
    </source>
</evidence>
<organism evidence="2 3">
    <name type="scientific">Sulfuritortus calidifontis</name>
    <dbReference type="NCBI Taxonomy" id="1914471"/>
    <lineage>
        <taxon>Bacteria</taxon>
        <taxon>Pseudomonadati</taxon>
        <taxon>Pseudomonadota</taxon>
        <taxon>Betaproteobacteria</taxon>
        <taxon>Nitrosomonadales</taxon>
        <taxon>Thiobacillaceae</taxon>
        <taxon>Sulfuritortus</taxon>
    </lineage>
</organism>
<keyword evidence="1" id="KW-0472">Membrane</keyword>
<dbReference type="SUPFAM" id="SSF48371">
    <property type="entry name" value="ARM repeat"/>
    <property type="match status" value="2"/>
</dbReference>
<dbReference type="Proteomes" id="UP000295135">
    <property type="component" value="Unassembled WGS sequence"/>
</dbReference>
<dbReference type="OrthoDB" id="9801841at2"/>
<dbReference type="Pfam" id="PF13646">
    <property type="entry name" value="HEAT_2"/>
    <property type="match status" value="1"/>
</dbReference>
<dbReference type="Gene3D" id="1.25.10.10">
    <property type="entry name" value="Leucine-rich Repeat Variant"/>
    <property type="match status" value="2"/>
</dbReference>
<comment type="caution">
    <text evidence="2">The sequence shown here is derived from an EMBL/GenBank/DDBJ whole genome shotgun (WGS) entry which is preliminary data.</text>
</comment>